<dbReference type="PANTHER" id="PTHR35333">
    <property type="entry name" value="BETA-LACTAMASE"/>
    <property type="match status" value="1"/>
</dbReference>
<dbReference type="SUPFAM" id="SSF56601">
    <property type="entry name" value="beta-lactamase/transpeptidase-like"/>
    <property type="match status" value="1"/>
</dbReference>
<proteinExistence type="predicted"/>
<dbReference type="EMBL" id="CP127295">
    <property type="protein sequence ID" value="WIX99436.1"/>
    <property type="molecule type" value="Genomic_DNA"/>
</dbReference>
<dbReference type="Proteomes" id="UP001239397">
    <property type="component" value="Chromosome"/>
</dbReference>
<reference evidence="3 4" key="1">
    <citation type="submission" date="2023-06" db="EMBL/GenBank/DDBJ databases">
        <authorList>
            <person name="Oyuntsetseg B."/>
            <person name="Kim S.B."/>
        </authorList>
    </citation>
    <scope>NUCLEOTIDE SEQUENCE [LARGE SCALE GENOMIC DNA]</scope>
    <source>
        <strain evidence="3 4">4-36</strain>
    </source>
</reference>
<feature type="signal peptide" evidence="2">
    <location>
        <begin position="1"/>
        <end position="35"/>
    </location>
</feature>
<feature type="chain" id="PRO_5040888329" description="Alanine rich lipoprotein LppW" evidence="2">
    <location>
        <begin position="36"/>
        <end position="296"/>
    </location>
</feature>
<evidence type="ECO:0000256" key="1">
    <source>
        <dbReference type="SAM" id="MobiDB-lite"/>
    </source>
</evidence>
<dbReference type="GO" id="GO:0046677">
    <property type="term" value="P:response to antibiotic"/>
    <property type="evidence" value="ECO:0007669"/>
    <property type="project" value="InterPro"/>
</dbReference>
<dbReference type="InterPro" id="IPR000871">
    <property type="entry name" value="Beta-lactam_class-A"/>
</dbReference>
<gene>
    <name evidence="3" type="ORF">QRX60_36085</name>
</gene>
<name>A0A9Y2JL65_9PSEU</name>
<evidence type="ECO:0000313" key="4">
    <source>
        <dbReference type="Proteomes" id="UP001239397"/>
    </source>
</evidence>
<dbReference type="AlphaFoldDB" id="A0A9Y2JL65"/>
<feature type="region of interest" description="Disordered" evidence="1">
    <location>
        <begin position="29"/>
        <end position="74"/>
    </location>
</feature>
<protein>
    <recommendedName>
        <fullName evidence="5">Alanine rich lipoprotein LppW</fullName>
    </recommendedName>
</protein>
<dbReference type="KEGG" id="amog:QRX60_36085"/>
<dbReference type="InterPro" id="IPR012338">
    <property type="entry name" value="Beta-lactam/transpept-like"/>
</dbReference>
<accession>A0A9Y2JL65</accession>
<evidence type="ECO:0000313" key="3">
    <source>
        <dbReference type="EMBL" id="WIX99436.1"/>
    </source>
</evidence>
<evidence type="ECO:0000256" key="2">
    <source>
        <dbReference type="SAM" id="SignalP"/>
    </source>
</evidence>
<sequence>MHRGGAMLLAGTCAGAVVAMLVAAAAVRPPGPAEAAGPSHPAAPSLTTSVATTATSAPPETAARQPGKPGPDGASLAALVPGELSVLVHDRKTGRDVVSHRPDATYPAASLVEVFIALEALRRGEPAGEVAEMLSRSDGDIAGRLWTKLGGPAIVTSWAARIGLKSTRPPAEGSHWGSTLVTAADLVRSYRYLMDEVPDGTRRVVLRALDGATEHGADGFDQFFGIPGAVTATDWAVKQGWSCCDRGRTLHTSGLVGGRRYIVVVLTAQPAGTSWATAAQRVTAVVKALSGPLGRA</sequence>
<feature type="compositionally biased region" description="Low complexity" evidence="1">
    <location>
        <begin position="29"/>
        <end position="63"/>
    </location>
</feature>
<evidence type="ECO:0008006" key="5">
    <source>
        <dbReference type="Google" id="ProtNLM"/>
    </source>
</evidence>
<dbReference type="GO" id="GO:0030655">
    <property type="term" value="P:beta-lactam antibiotic catabolic process"/>
    <property type="evidence" value="ECO:0007669"/>
    <property type="project" value="InterPro"/>
</dbReference>
<dbReference type="Gene3D" id="3.40.710.10">
    <property type="entry name" value="DD-peptidase/beta-lactamase superfamily"/>
    <property type="match status" value="1"/>
</dbReference>
<dbReference type="PANTHER" id="PTHR35333:SF3">
    <property type="entry name" value="BETA-LACTAMASE-TYPE TRANSPEPTIDASE FOLD CONTAINING PROTEIN"/>
    <property type="match status" value="1"/>
</dbReference>
<dbReference type="GO" id="GO:0008800">
    <property type="term" value="F:beta-lactamase activity"/>
    <property type="evidence" value="ECO:0007669"/>
    <property type="project" value="InterPro"/>
</dbReference>
<keyword evidence="4" id="KW-1185">Reference proteome</keyword>
<dbReference type="RefSeq" id="WP_285995918.1">
    <property type="nucleotide sequence ID" value="NZ_CP127295.1"/>
</dbReference>
<organism evidence="3 4">
    <name type="scientific">Amycolatopsis mongoliensis</name>
    <dbReference type="NCBI Taxonomy" id="715475"/>
    <lineage>
        <taxon>Bacteria</taxon>
        <taxon>Bacillati</taxon>
        <taxon>Actinomycetota</taxon>
        <taxon>Actinomycetes</taxon>
        <taxon>Pseudonocardiales</taxon>
        <taxon>Pseudonocardiaceae</taxon>
        <taxon>Amycolatopsis</taxon>
    </lineage>
</organism>
<keyword evidence="2" id="KW-0732">Signal</keyword>